<accession>A0A1W1HDL6</accession>
<protein>
    <submittedName>
        <fullName evidence="1">Uncharacterized protein</fullName>
    </submittedName>
</protein>
<dbReference type="InterPro" id="IPR047766">
    <property type="entry name" value="PxxKW_fam"/>
</dbReference>
<reference evidence="1 2" key="1">
    <citation type="submission" date="2017-03" db="EMBL/GenBank/DDBJ databases">
        <authorList>
            <person name="Afonso C.L."/>
            <person name="Miller P.J."/>
            <person name="Scott M.A."/>
            <person name="Spackman E."/>
            <person name="Goraichik I."/>
            <person name="Dimitrov K.M."/>
            <person name="Suarez D.L."/>
            <person name="Swayne D.E."/>
        </authorList>
    </citation>
    <scope>NUCLEOTIDE SEQUENCE [LARGE SCALE GENOMIC DNA]</scope>
    <source>
        <strain evidence="1">PRJEB14757</strain>
    </source>
</reference>
<dbReference type="NCBIfam" id="NF038144">
    <property type="entry name" value="PxxKW"/>
    <property type="match status" value="1"/>
</dbReference>
<proteinExistence type="predicted"/>
<keyword evidence="2" id="KW-1185">Reference proteome</keyword>
<dbReference type="Pfam" id="PF20657">
    <property type="entry name" value="DUF6811"/>
    <property type="match status" value="1"/>
</dbReference>
<organism evidence="1 2">
    <name type="scientific">Desulfamplus magnetovallimortis</name>
    <dbReference type="NCBI Taxonomy" id="1246637"/>
    <lineage>
        <taxon>Bacteria</taxon>
        <taxon>Pseudomonadati</taxon>
        <taxon>Thermodesulfobacteriota</taxon>
        <taxon>Desulfobacteria</taxon>
        <taxon>Desulfobacterales</taxon>
        <taxon>Desulfobacteraceae</taxon>
        <taxon>Desulfamplus</taxon>
    </lineage>
</organism>
<evidence type="ECO:0000313" key="1">
    <source>
        <dbReference type="EMBL" id="SLM30594.1"/>
    </source>
</evidence>
<dbReference type="AlphaFoldDB" id="A0A1W1HDL6"/>
<dbReference type="Proteomes" id="UP000191931">
    <property type="component" value="Unassembled WGS sequence"/>
</dbReference>
<dbReference type="EMBL" id="FWEV01000149">
    <property type="protein sequence ID" value="SLM30594.1"/>
    <property type="molecule type" value="Genomic_DNA"/>
</dbReference>
<name>A0A1W1HDL6_9BACT</name>
<gene>
    <name evidence="1" type="ORF">MTBBW1_2320010</name>
</gene>
<dbReference type="STRING" id="1246637.MTBBW1_2320010"/>
<sequence>MKQDSGYNFNKQAGNHRVSIIFLEKETGFIQMICTTVRNGDECVFMSAKGCKYNGGECKPIIEQCEGCQKIVEKESGKYCTVAPDPEMKWRNGNCNMATHVKVAVETKKQKINPIKASKRR</sequence>
<evidence type="ECO:0000313" key="2">
    <source>
        <dbReference type="Proteomes" id="UP000191931"/>
    </source>
</evidence>